<evidence type="ECO:0000313" key="2">
    <source>
        <dbReference type="Proteomes" id="UP000198521"/>
    </source>
</evidence>
<reference evidence="1 2" key="1">
    <citation type="submission" date="2016-10" db="EMBL/GenBank/DDBJ databases">
        <authorList>
            <person name="de Groot N.N."/>
        </authorList>
    </citation>
    <scope>NUCLEOTIDE SEQUENCE [LARGE SCALE GENOMIC DNA]</scope>
    <source>
        <strain evidence="1 2">DSM 25232</strain>
    </source>
</reference>
<sequence>MIQHIKSVNIRSTDIKRRLLMSSLTVVTFESFLKDSIGDEVLIINTNVGMEIYYHSENDYGNFIKESTLLYTLKHIDNTKLKFRSSVNSDEVKKNFIEAIITFAKYPQMFLAYTKKFIHLRDTNTKSEYVMPILDGFFEDAMGLLAETGKVPHYEKIQKAKNKSQKLDANQKVIYDLISEILLKKHRN</sequence>
<dbReference type="AlphaFoldDB" id="A0A1H7NEQ3"/>
<dbReference type="Proteomes" id="UP000198521">
    <property type="component" value="Unassembled WGS sequence"/>
</dbReference>
<gene>
    <name evidence="1" type="ORF">SAMN04487910_2038</name>
</gene>
<organism evidence="1 2">
    <name type="scientific">Aquimarina amphilecti</name>
    <dbReference type="NCBI Taxonomy" id="1038014"/>
    <lineage>
        <taxon>Bacteria</taxon>
        <taxon>Pseudomonadati</taxon>
        <taxon>Bacteroidota</taxon>
        <taxon>Flavobacteriia</taxon>
        <taxon>Flavobacteriales</taxon>
        <taxon>Flavobacteriaceae</taxon>
        <taxon>Aquimarina</taxon>
    </lineage>
</organism>
<keyword evidence="2" id="KW-1185">Reference proteome</keyword>
<dbReference type="EMBL" id="FOAB01000003">
    <property type="protein sequence ID" value="SEL21397.1"/>
    <property type="molecule type" value="Genomic_DNA"/>
</dbReference>
<proteinExistence type="predicted"/>
<accession>A0A1H7NEQ3</accession>
<name>A0A1H7NEQ3_AQUAM</name>
<protein>
    <submittedName>
        <fullName evidence="1">Uncharacterized protein</fullName>
    </submittedName>
</protein>
<evidence type="ECO:0000313" key="1">
    <source>
        <dbReference type="EMBL" id="SEL21397.1"/>
    </source>
</evidence>
<dbReference type="STRING" id="1038014.SAMN04487910_2038"/>